<dbReference type="InterPro" id="IPR015631">
    <property type="entry name" value="CD2/SLAM_rcpt"/>
</dbReference>
<dbReference type="OrthoDB" id="8439544at2759"/>
<keyword evidence="5" id="KW-0812">Transmembrane</keyword>
<evidence type="ECO:0000256" key="4">
    <source>
        <dbReference type="ARBA" id="ARBA00023180"/>
    </source>
</evidence>
<dbReference type="Proteomes" id="UP001155660">
    <property type="component" value="Chromosome A9"/>
</dbReference>
<keyword evidence="2" id="KW-0732">Signal</keyword>
<dbReference type="PANTHER" id="PTHR12080">
    <property type="entry name" value="SIGNALING LYMPHOCYTIC ACTIVATION MOLECULE"/>
    <property type="match status" value="1"/>
</dbReference>
<dbReference type="KEGG" id="ccar:109082103"/>
<keyword evidence="4" id="KW-0325">Glycoprotein</keyword>
<keyword evidence="5" id="KW-1133">Transmembrane helix</keyword>
<dbReference type="PROSITE" id="PS50835">
    <property type="entry name" value="IG_LIKE"/>
    <property type="match status" value="1"/>
</dbReference>
<name>A0A9R0B2L1_CYPCA</name>
<dbReference type="CDD" id="cd00096">
    <property type="entry name" value="Ig"/>
    <property type="match status" value="1"/>
</dbReference>
<accession>A0A9R0B2L1</accession>
<protein>
    <submittedName>
        <fullName evidence="7">Uncharacterized protein LOC109082103</fullName>
    </submittedName>
</protein>
<dbReference type="AlphaFoldDB" id="A0A9R0B2L1"/>
<organism evidence="7">
    <name type="scientific">Cyprinus carpio</name>
    <name type="common">Common carp</name>
    <dbReference type="NCBI Taxonomy" id="7962"/>
    <lineage>
        <taxon>Eukaryota</taxon>
        <taxon>Metazoa</taxon>
        <taxon>Chordata</taxon>
        <taxon>Craniata</taxon>
        <taxon>Vertebrata</taxon>
        <taxon>Euteleostomi</taxon>
        <taxon>Actinopterygii</taxon>
        <taxon>Neopterygii</taxon>
        <taxon>Teleostei</taxon>
        <taxon>Ostariophysi</taxon>
        <taxon>Cypriniformes</taxon>
        <taxon>Cyprinidae</taxon>
        <taxon>Cyprininae</taxon>
        <taxon>Cyprinus</taxon>
    </lineage>
</organism>
<dbReference type="PANTHER" id="PTHR12080:SF48">
    <property type="entry name" value="IMMUNOGLOBULIN SUBTYPE DOMAIN-CONTAINING PROTEIN"/>
    <property type="match status" value="1"/>
</dbReference>
<dbReference type="InterPro" id="IPR007110">
    <property type="entry name" value="Ig-like_dom"/>
</dbReference>
<proteinExistence type="predicted"/>
<dbReference type="GeneID" id="109082103"/>
<evidence type="ECO:0000256" key="2">
    <source>
        <dbReference type="ARBA" id="ARBA00022729"/>
    </source>
</evidence>
<sequence length="228" mass="26148">MSHLDVRYIYLWWISAGMKNYQCFIFSTLLQLTLGAHISILEGWTVLFPLPKLPLGTSIDSIEWKYHTINKTILLAKINLKKEQESRFFSRRTGMQIMENGTLHIEDVNDEDSGNYSCTIIFHDRRMQIEQIYLEVLHAKDLTTQPNSKMYNTTFKPSEPSVTETALIAISVCSALAILAIVATIFIFKCTRNCCCTSDEPIYANKMVIIQGNKRSQVGRRTPDNKTR</sequence>
<evidence type="ECO:0000259" key="6">
    <source>
        <dbReference type="PROSITE" id="PS50835"/>
    </source>
</evidence>
<gene>
    <name evidence="7" type="primary">LOC109082103</name>
</gene>
<evidence type="ECO:0000256" key="1">
    <source>
        <dbReference type="ARBA" id="ARBA00004370"/>
    </source>
</evidence>
<comment type="subcellular location">
    <subcellularLocation>
        <location evidence="1">Membrane</location>
    </subcellularLocation>
</comment>
<evidence type="ECO:0000256" key="3">
    <source>
        <dbReference type="ARBA" id="ARBA00023136"/>
    </source>
</evidence>
<keyword evidence="3 5" id="KW-0472">Membrane</keyword>
<evidence type="ECO:0000256" key="5">
    <source>
        <dbReference type="SAM" id="Phobius"/>
    </source>
</evidence>
<dbReference type="GO" id="GO:0016020">
    <property type="term" value="C:membrane"/>
    <property type="evidence" value="ECO:0007669"/>
    <property type="project" value="UniProtKB-SubCell"/>
</dbReference>
<dbReference type="RefSeq" id="XP_042619285.1">
    <property type="nucleotide sequence ID" value="XM_042763351.1"/>
</dbReference>
<reference evidence="7" key="1">
    <citation type="submission" date="2025-08" db="UniProtKB">
        <authorList>
            <consortium name="RefSeq"/>
        </authorList>
    </citation>
    <scope>IDENTIFICATION</scope>
    <source>
        <tissue evidence="7">Muscle</tissue>
    </source>
</reference>
<evidence type="ECO:0000313" key="7">
    <source>
        <dbReference type="RefSeq" id="XP_042619285.1"/>
    </source>
</evidence>
<feature type="domain" description="Ig-like" evidence="6">
    <location>
        <begin position="61"/>
        <end position="120"/>
    </location>
</feature>
<feature type="transmembrane region" description="Helical" evidence="5">
    <location>
        <begin position="166"/>
        <end position="188"/>
    </location>
</feature>